<sequence length="542" mass="57999">MTIEADRAGGTFRRAVDPDLIAADPRIGTVTGLLGDGVARTPDAELLRFGDESWSYSRVDAASSQLAHRFVAVDHLVPGDRVAIMLPNVVGWPLIWLAALKSGVVAVPVNSSYRAADLEFVLSDSGARVIVTDADHLTLVHEVLAGTPDLADITVVDIADTGDAHLPITSPTASIGPETLANLQYTSGTTGFPKACMLTHDYWTRIGWTCAAAVGLGPDDVLLTAQPFSYMDPQWNTVLALITGAPLVVLPRFSASGFMADARRHGATFCYVLGSMPTLLFKQPPNHADRDNRLRAIFCSAIPAGMHADLEDRWGAPWREIYGMTESGVDLFSPFDDAAVVGSGTLGHPVPTKRVRILDPEGAEVPDGEPGELTVSGVPMMLGYWNRPDATAETLRDGRLHTGDVAVCEAGTYRLVGRIKDMVRRGGENIASSEVERALECAETVVAAAVLAEADELFGEEVKAFIQLAPGTVADRATAERIVDATAARLARFKVPRFVEFVTDFPRTPSERIAKPIVKARAAQNPGTTYDLRPARTAAPGK</sequence>
<dbReference type="InterPro" id="IPR045851">
    <property type="entry name" value="AMP-bd_C_sf"/>
</dbReference>
<protein>
    <submittedName>
        <fullName evidence="5">Acyl-CoA synthetase</fullName>
    </submittedName>
</protein>
<dbReference type="Gene3D" id="3.30.300.30">
    <property type="match status" value="1"/>
</dbReference>
<evidence type="ECO:0000313" key="5">
    <source>
        <dbReference type="EMBL" id="GEE00937.1"/>
    </source>
</evidence>
<dbReference type="PANTHER" id="PTHR43201">
    <property type="entry name" value="ACYL-COA SYNTHETASE"/>
    <property type="match status" value="1"/>
</dbReference>
<dbReference type="InterPro" id="IPR025110">
    <property type="entry name" value="AMP-bd_C"/>
</dbReference>
<evidence type="ECO:0000256" key="1">
    <source>
        <dbReference type="ARBA" id="ARBA00006432"/>
    </source>
</evidence>
<reference evidence="6" key="1">
    <citation type="submission" date="2019-06" db="EMBL/GenBank/DDBJ databases">
        <title>Gordonia isolated from sludge of a wastewater treatment plant.</title>
        <authorList>
            <person name="Tamura T."/>
            <person name="Aoyama K."/>
            <person name="Kang Y."/>
            <person name="Saito S."/>
            <person name="Akiyama N."/>
            <person name="Yazawa K."/>
            <person name="Gonoi T."/>
            <person name="Mikami Y."/>
        </authorList>
    </citation>
    <scope>NUCLEOTIDE SEQUENCE [LARGE SCALE GENOMIC DNA]</scope>
    <source>
        <strain evidence="6">NBRC 107696</strain>
    </source>
</reference>
<feature type="domain" description="AMP-dependent synthetase/ligase" evidence="3">
    <location>
        <begin position="38"/>
        <end position="385"/>
    </location>
</feature>
<feature type="domain" description="AMP-binding enzyme C-terminal" evidence="4">
    <location>
        <begin position="434"/>
        <end position="510"/>
    </location>
</feature>
<dbReference type="RefSeq" id="WP_228461260.1">
    <property type="nucleotide sequence ID" value="NZ_BJOV01000003.1"/>
</dbReference>
<dbReference type="GO" id="GO:0006631">
    <property type="term" value="P:fatty acid metabolic process"/>
    <property type="evidence" value="ECO:0007669"/>
    <property type="project" value="TreeGrafter"/>
</dbReference>
<evidence type="ECO:0000259" key="3">
    <source>
        <dbReference type="Pfam" id="PF00501"/>
    </source>
</evidence>
<organism evidence="5 6">
    <name type="scientific">Gordonia spumicola</name>
    <dbReference type="NCBI Taxonomy" id="589161"/>
    <lineage>
        <taxon>Bacteria</taxon>
        <taxon>Bacillati</taxon>
        <taxon>Actinomycetota</taxon>
        <taxon>Actinomycetes</taxon>
        <taxon>Mycobacteriales</taxon>
        <taxon>Gordoniaceae</taxon>
        <taxon>Gordonia</taxon>
    </lineage>
</organism>
<dbReference type="InterPro" id="IPR000873">
    <property type="entry name" value="AMP-dep_synth/lig_dom"/>
</dbReference>
<keyword evidence="2" id="KW-0436">Ligase</keyword>
<dbReference type="PANTHER" id="PTHR43201:SF5">
    <property type="entry name" value="MEDIUM-CHAIN ACYL-COA LIGASE ACSF2, MITOCHONDRIAL"/>
    <property type="match status" value="1"/>
</dbReference>
<comment type="similarity">
    <text evidence="1">Belongs to the ATP-dependent AMP-binding enzyme family.</text>
</comment>
<name>A0A7I9V6M4_9ACTN</name>
<evidence type="ECO:0000313" key="6">
    <source>
        <dbReference type="Proteomes" id="UP000444960"/>
    </source>
</evidence>
<dbReference type="EMBL" id="BJOV01000003">
    <property type="protein sequence ID" value="GEE00937.1"/>
    <property type="molecule type" value="Genomic_DNA"/>
</dbReference>
<dbReference type="PROSITE" id="PS00455">
    <property type="entry name" value="AMP_BINDING"/>
    <property type="match status" value="1"/>
</dbReference>
<dbReference type="InterPro" id="IPR042099">
    <property type="entry name" value="ANL_N_sf"/>
</dbReference>
<keyword evidence="6" id="KW-1185">Reference proteome</keyword>
<comment type="caution">
    <text evidence="5">The sequence shown here is derived from an EMBL/GenBank/DDBJ whole genome shotgun (WGS) entry which is preliminary data.</text>
</comment>
<dbReference type="Gene3D" id="3.40.50.12780">
    <property type="entry name" value="N-terminal domain of ligase-like"/>
    <property type="match status" value="1"/>
</dbReference>
<evidence type="ECO:0000256" key="2">
    <source>
        <dbReference type="ARBA" id="ARBA00022598"/>
    </source>
</evidence>
<dbReference type="Pfam" id="PF13193">
    <property type="entry name" value="AMP-binding_C"/>
    <property type="match status" value="1"/>
</dbReference>
<dbReference type="Pfam" id="PF00501">
    <property type="entry name" value="AMP-binding"/>
    <property type="match status" value="1"/>
</dbReference>
<dbReference type="Proteomes" id="UP000444960">
    <property type="component" value="Unassembled WGS sequence"/>
</dbReference>
<evidence type="ECO:0000259" key="4">
    <source>
        <dbReference type="Pfam" id="PF13193"/>
    </source>
</evidence>
<accession>A0A7I9V6M4</accession>
<gene>
    <name evidence="5" type="ORF">nbrc107696_13830</name>
</gene>
<dbReference type="InterPro" id="IPR020845">
    <property type="entry name" value="AMP-binding_CS"/>
</dbReference>
<dbReference type="SUPFAM" id="SSF56801">
    <property type="entry name" value="Acetyl-CoA synthetase-like"/>
    <property type="match status" value="1"/>
</dbReference>
<proteinExistence type="inferred from homology"/>
<dbReference type="AlphaFoldDB" id="A0A7I9V6M4"/>
<dbReference type="GO" id="GO:0031956">
    <property type="term" value="F:medium-chain fatty acid-CoA ligase activity"/>
    <property type="evidence" value="ECO:0007669"/>
    <property type="project" value="TreeGrafter"/>
</dbReference>